<dbReference type="OrthoDB" id="6254172at2"/>
<organism evidence="3 4">
    <name type="scientific">Candidatus Francisella endociliophora</name>
    <dbReference type="NCBI Taxonomy" id="653937"/>
    <lineage>
        <taxon>Bacteria</taxon>
        <taxon>Pseudomonadati</taxon>
        <taxon>Pseudomonadota</taxon>
        <taxon>Gammaproteobacteria</taxon>
        <taxon>Thiotrichales</taxon>
        <taxon>Francisellaceae</taxon>
        <taxon>Francisella</taxon>
    </lineage>
</organism>
<keyword evidence="4" id="KW-1185">Reference proteome</keyword>
<evidence type="ECO:0000313" key="3">
    <source>
        <dbReference type="EMBL" id="AIT08687.1"/>
    </source>
</evidence>
<dbReference type="Pfam" id="PF01764">
    <property type="entry name" value="Lipase_3"/>
    <property type="match status" value="1"/>
</dbReference>
<evidence type="ECO:0000313" key="4">
    <source>
        <dbReference type="Proteomes" id="UP000029672"/>
    </source>
</evidence>
<dbReference type="AlphaFoldDB" id="A0A097EM89"/>
<dbReference type="GO" id="GO:0006629">
    <property type="term" value="P:lipid metabolic process"/>
    <property type="evidence" value="ECO:0007669"/>
    <property type="project" value="InterPro"/>
</dbReference>
<dbReference type="RefSeq" id="WP_040007732.1">
    <property type="nucleotide sequence ID" value="NZ_CP009574.1"/>
</dbReference>
<dbReference type="KEGG" id="frf:LO80_00980"/>
<feature type="domain" description="Fungal lipase-type" evidence="2">
    <location>
        <begin position="134"/>
        <end position="271"/>
    </location>
</feature>
<dbReference type="InterPro" id="IPR029058">
    <property type="entry name" value="AB_hydrolase_fold"/>
</dbReference>
<protein>
    <recommendedName>
        <fullName evidence="2">Fungal lipase-type domain-containing protein</fullName>
    </recommendedName>
</protein>
<dbReference type="InterPro" id="IPR002921">
    <property type="entry name" value="Fungal_lipase-type"/>
</dbReference>
<dbReference type="Gene3D" id="3.40.50.1820">
    <property type="entry name" value="alpha/beta hydrolase"/>
    <property type="match status" value="1"/>
</dbReference>
<dbReference type="EMBL" id="CP009574">
    <property type="protein sequence ID" value="AIT08687.1"/>
    <property type="molecule type" value="Genomic_DNA"/>
</dbReference>
<evidence type="ECO:0000256" key="1">
    <source>
        <dbReference type="SAM" id="SignalP"/>
    </source>
</evidence>
<proteinExistence type="predicted"/>
<dbReference type="SUPFAM" id="SSF53474">
    <property type="entry name" value="alpha/beta-Hydrolases"/>
    <property type="match status" value="1"/>
</dbReference>
<accession>A0A097EM89</accession>
<dbReference type="eggNOG" id="COG3675">
    <property type="taxonomic scope" value="Bacteria"/>
</dbReference>
<reference evidence="3 4" key="1">
    <citation type="submission" date="2014-10" db="EMBL/GenBank/DDBJ databases">
        <title>Whole genome sequence of Francisella endociliophora strain FSC1006, isolated from a laboratory culture of the marine ciliate Euplotes raikovi.</title>
        <authorList>
            <person name="Granberg M."/>
            <person name="Backman S."/>
            <person name="Lundmark E."/>
            <person name="Nilsson E."/>
            <person name="Karlsson E."/>
            <person name="Thelaus J."/>
            <person name="Ohrman C."/>
            <person name="Larkeryd A."/>
            <person name="Stenberg P."/>
        </authorList>
    </citation>
    <scope>NUCLEOTIDE SEQUENCE [LARGE SCALE GENOMIC DNA]</scope>
    <source>
        <strain evidence="3 4">FSC1006</strain>
    </source>
</reference>
<keyword evidence="1" id="KW-0732">Signal</keyword>
<name>A0A097EM89_9GAMM</name>
<dbReference type="PANTHER" id="PTHR45856:SF24">
    <property type="entry name" value="FUNGAL LIPASE-LIKE DOMAIN-CONTAINING PROTEIN"/>
    <property type="match status" value="1"/>
</dbReference>
<evidence type="ECO:0000259" key="2">
    <source>
        <dbReference type="Pfam" id="PF01764"/>
    </source>
</evidence>
<feature type="signal peptide" evidence="1">
    <location>
        <begin position="1"/>
        <end position="22"/>
    </location>
</feature>
<dbReference type="PANTHER" id="PTHR45856">
    <property type="entry name" value="ALPHA/BETA-HYDROLASES SUPERFAMILY PROTEIN"/>
    <property type="match status" value="1"/>
</dbReference>
<dbReference type="Proteomes" id="UP000029672">
    <property type="component" value="Chromosome"/>
</dbReference>
<dbReference type="HOGENOM" id="CLU_731053_0_0_6"/>
<dbReference type="CDD" id="cd00519">
    <property type="entry name" value="Lipase_3"/>
    <property type="match status" value="1"/>
</dbReference>
<sequence>MQKLKKMITFSTLAFSISSTNANTSSSVDINDLRIAVDLSNAVFCEEDYGDSCIKEYGFLGRSKSPEKVNVFIGNNVKSSIESNKKIIDETPKASDLSPLMGELRKIDRSKDLKGANDSFQAFGIYDSTTNTAFVTIRGSVSILNWLMDATIVSEQFRNDPKVRVHSGFNHHLKSMLATKAVDITTGEKQPETLQQWLDRMKLEHGDLHYVFTGLSLGATSAVLLGATMIDQGVSPDHIKVITFGQPAVGLWGFVSKYQPLLQDNYIRVRNIGNPEKVFGSFYPATIGDPIIVSTGPFNYHHFGKELIVSEDKYHYFADTLPDWIPEQFKYLLSLHNRTNYADFICSCNPLRETCDTVTDGNMLFDLTRFKPNCKLEY</sequence>
<dbReference type="InterPro" id="IPR051218">
    <property type="entry name" value="Sec_MonoDiacylglyc_Lipase"/>
</dbReference>
<gene>
    <name evidence="3" type="ORF">LO80_00980</name>
</gene>
<feature type="chain" id="PRO_5001934289" description="Fungal lipase-type domain-containing protein" evidence="1">
    <location>
        <begin position="23"/>
        <end position="378"/>
    </location>
</feature>